<dbReference type="SUPFAM" id="SSF53041">
    <property type="entry name" value="Resolvase-like"/>
    <property type="match status" value="1"/>
</dbReference>
<dbReference type="Gene3D" id="3.90.1750.20">
    <property type="entry name" value="Putative Large Serine Recombinase, Chain B, Domain 2"/>
    <property type="match status" value="1"/>
</dbReference>
<dbReference type="PATRIC" id="fig|1240678.4.peg.7547"/>
<accession>A0A0D7CET7</accession>
<keyword evidence="2" id="KW-0238">DNA-binding</keyword>
<dbReference type="InterPro" id="IPR038109">
    <property type="entry name" value="DNA_bind_recomb_sf"/>
</dbReference>
<feature type="region of interest" description="Disordered" evidence="7">
    <location>
        <begin position="658"/>
        <end position="677"/>
    </location>
</feature>
<keyword evidence="10" id="KW-1185">Reference proteome</keyword>
<protein>
    <recommendedName>
        <fullName evidence="8">Resolvase/invertase-type recombinase catalytic domain-containing protein</fullName>
    </recommendedName>
</protein>
<feature type="domain" description="Resolvase/invertase-type recombinase catalytic" evidence="8">
    <location>
        <begin position="17"/>
        <end position="168"/>
    </location>
</feature>
<dbReference type="Pfam" id="PF00239">
    <property type="entry name" value="Resolvase"/>
    <property type="match status" value="1"/>
</dbReference>
<dbReference type="SMART" id="SM00857">
    <property type="entry name" value="Resolvase"/>
    <property type="match status" value="1"/>
</dbReference>
<evidence type="ECO:0000259" key="8">
    <source>
        <dbReference type="PROSITE" id="PS51736"/>
    </source>
</evidence>
<dbReference type="InterPro" id="IPR025161">
    <property type="entry name" value="IS402-like_dom"/>
</dbReference>
<dbReference type="Pfam" id="PF13340">
    <property type="entry name" value="DUF4096"/>
    <property type="match status" value="1"/>
</dbReference>
<dbReference type="GO" id="GO:0015074">
    <property type="term" value="P:DNA integration"/>
    <property type="evidence" value="ECO:0007669"/>
    <property type="project" value="UniProtKB-KW"/>
</dbReference>
<evidence type="ECO:0000256" key="3">
    <source>
        <dbReference type="ARBA" id="ARBA00023172"/>
    </source>
</evidence>
<dbReference type="PROSITE" id="PS00397">
    <property type="entry name" value="RECOMBINASES_1"/>
    <property type="match status" value="1"/>
</dbReference>
<evidence type="ECO:0000256" key="2">
    <source>
        <dbReference type="ARBA" id="ARBA00023125"/>
    </source>
</evidence>
<keyword evidence="6" id="KW-0175">Coiled coil</keyword>
<dbReference type="EMBL" id="JRKI01000061">
    <property type="protein sequence ID" value="KIZ14390.1"/>
    <property type="molecule type" value="Genomic_DNA"/>
</dbReference>
<evidence type="ECO:0000256" key="4">
    <source>
        <dbReference type="PIRSR" id="PIRSR606118-50"/>
    </source>
</evidence>
<proteinExistence type="predicted"/>
<dbReference type="PROSITE" id="PS51736">
    <property type="entry name" value="RECOMBINASES_3"/>
    <property type="match status" value="1"/>
</dbReference>
<dbReference type="PANTHER" id="PTHR30461">
    <property type="entry name" value="DNA-INVERTASE FROM LAMBDOID PROPHAGE"/>
    <property type="match status" value="1"/>
</dbReference>
<evidence type="ECO:0000256" key="5">
    <source>
        <dbReference type="PROSITE-ProRule" id="PRU10137"/>
    </source>
</evidence>
<sequence length="677" mass="76091">MGKGTLARRRTVRGLIRVAVYLRVSTAKQVDGFGLDTQDNMCNAWLNYKIGPGKYKIVKVYSDGGVSGKKSSRPALDEMTSDMEKGLIDLVVFGKLDRIGRTMEDIHLWVFNATKHLNVRVATADGRIDSDDELFGIMLSLLSYMAELEHTLILERTAGGRDQKLAAGGWPLGQPPYGVRLVGKGRKAVPALSEDECTVIAIVEHLMVDLGYSRDEAAEHLNGLGKLSRNGKEWTGSNLAQRVDSTALDGYVEFKISRTSEDDEEEQFEIFRIEVPRPISDPKRVAALRKALNRRTFKKKNQNQYLFTGRMHSVCGGYYTGGKSAESPIGYYRCMGKPLGLDCQCHELPAPDVEKRIWTEVEALLSDTAKFRDLAAKWLGSIPARAESYRKRLAELDAEIAKKKASRKSQLLAKITALFEEELGEGAGDALDEDTIAEVKQALQQKEDELHQERERVARWLEEAEQQQKRADEIIQIVETQAPSMESFTVEQRRELLDLLDIRIKVTGKGQPRRKGIADPLAEWHRETGTLIPLDITDEDWARVDDLLPGSRQQRAPKREMFAAILWKLRTASRWNEVEVSGNSWSAVRRRAEAWRTEGHWEAAMEALKSCEGVPAPPLLVLPPMEVTGSIDPRFAAMEMEAEGMGCGHDHYGEARSCEHGTERNQNQILEHSSPRW</sequence>
<dbReference type="CDD" id="cd00338">
    <property type="entry name" value="Ser_Recombinase"/>
    <property type="match status" value="1"/>
</dbReference>
<feature type="active site" description="O-(5'-phospho-DNA)-serine intermediate" evidence="4 5">
    <location>
        <position position="25"/>
    </location>
</feature>
<evidence type="ECO:0000256" key="7">
    <source>
        <dbReference type="SAM" id="MobiDB-lite"/>
    </source>
</evidence>
<name>A0A0D7CET7_9ACTN</name>
<dbReference type="AlphaFoldDB" id="A0A0D7CET7"/>
<dbReference type="InterPro" id="IPR050639">
    <property type="entry name" value="SSR_resolvase"/>
</dbReference>
<keyword evidence="3" id="KW-0233">DNA recombination</keyword>
<dbReference type="InterPro" id="IPR006119">
    <property type="entry name" value="Resolv_N"/>
</dbReference>
<dbReference type="Gene3D" id="3.40.50.1390">
    <property type="entry name" value="Resolvase, N-terminal catalytic domain"/>
    <property type="match status" value="1"/>
</dbReference>
<dbReference type="Proteomes" id="UP000032458">
    <property type="component" value="Unassembled WGS sequence"/>
</dbReference>
<comment type="caution">
    <text evidence="9">The sequence shown here is derived from an EMBL/GenBank/DDBJ whole genome shotgun (WGS) entry which is preliminary data.</text>
</comment>
<dbReference type="PANTHER" id="PTHR30461:SF2">
    <property type="entry name" value="SERINE RECOMBINASE PINE-RELATED"/>
    <property type="match status" value="1"/>
</dbReference>
<evidence type="ECO:0000256" key="6">
    <source>
        <dbReference type="SAM" id="Coils"/>
    </source>
</evidence>
<dbReference type="GO" id="GO:0003677">
    <property type="term" value="F:DNA binding"/>
    <property type="evidence" value="ECO:0007669"/>
    <property type="project" value="UniProtKB-KW"/>
</dbReference>
<dbReference type="GO" id="GO:0000150">
    <property type="term" value="F:DNA strand exchange activity"/>
    <property type="evidence" value="ECO:0007669"/>
    <property type="project" value="InterPro"/>
</dbReference>
<evidence type="ECO:0000313" key="10">
    <source>
        <dbReference type="Proteomes" id="UP000032458"/>
    </source>
</evidence>
<reference evidence="9 10" key="1">
    <citation type="submission" date="2014-09" db="EMBL/GenBank/DDBJ databases">
        <title>Draft genome sequence of Streptomyces natalensis ATCC 27448, producer of the antifungal pimaricin.</title>
        <authorList>
            <person name="Mendes M.V."/>
            <person name="Beites T."/>
            <person name="Pires S."/>
            <person name="Santos C.L."/>
            <person name="Moradas-Ferreira P."/>
        </authorList>
    </citation>
    <scope>NUCLEOTIDE SEQUENCE [LARGE SCALE GENOMIC DNA]</scope>
    <source>
        <strain evidence="9 10">ATCC 27448</strain>
    </source>
</reference>
<dbReference type="InterPro" id="IPR036162">
    <property type="entry name" value="Resolvase-like_N_sf"/>
</dbReference>
<evidence type="ECO:0000256" key="1">
    <source>
        <dbReference type="ARBA" id="ARBA00022908"/>
    </source>
</evidence>
<feature type="coiled-coil region" evidence="6">
    <location>
        <begin position="436"/>
        <end position="481"/>
    </location>
</feature>
<organism evidence="9 10">
    <name type="scientific">Streptomyces natalensis ATCC 27448</name>
    <dbReference type="NCBI Taxonomy" id="1240678"/>
    <lineage>
        <taxon>Bacteria</taxon>
        <taxon>Bacillati</taxon>
        <taxon>Actinomycetota</taxon>
        <taxon>Actinomycetes</taxon>
        <taxon>Kitasatosporales</taxon>
        <taxon>Streptomycetaceae</taxon>
        <taxon>Streptomyces</taxon>
    </lineage>
</organism>
<dbReference type="InterPro" id="IPR006118">
    <property type="entry name" value="Recombinase_CS"/>
</dbReference>
<gene>
    <name evidence="9" type="ORF">SNA_35445</name>
</gene>
<evidence type="ECO:0000313" key="9">
    <source>
        <dbReference type="EMBL" id="KIZ14390.1"/>
    </source>
</evidence>
<feature type="compositionally biased region" description="Polar residues" evidence="7">
    <location>
        <begin position="664"/>
        <end position="677"/>
    </location>
</feature>
<keyword evidence="1" id="KW-0229">DNA integration</keyword>